<dbReference type="Proteomes" id="UP000323946">
    <property type="component" value="Unassembled WGS sequence"/>
</dbReference>
<dbReference type="RefSeq" id="WP_150065905.1">
    <property type="nucleotide sequence ID" value="NZ_VWPH01000003.1"/>
</dbReference>
<feature type="domain" description="HTH cro/C1-type" evidence="1">
    <location>
        <begin position="1"/>
        <end position="35"/>
    </location>
</feature>
<accession>A0A5M7C7G4</accession>
<keyword evidence="3" id="KW-1185">Reference proteome</keyword>
<dbReference type="InterPro" id="IPR001387">
    <property type="entry name" value="Cro/C1-type_HTH"/>
</dbReference>
<dbReference type="EMBL" id="VWPH01000003">
    <property type="protein sequence ID" value="KAA5836248.1"/>
    <property type="molecule type" value="Genomic_DNA"/>
</dbReference>
<dbReference type="InterPro" id="IPR043917">
    <property type="entry name" value="DUF5753"/>
</dbReference>
<organism evidence="2 3">
    <name type="scientific">Saccharopolyspora hirsuta</name>
    <dbReference type="NCBI Taxonomy" id="1837"/>
    <lineage>
        <taxon>Bacteria</taxon>
        <taxon>Bacillati</taxon>
        <taxon>Actinomycetota</taxon>
        <taxon>Actinomycetes</taxon>
        <taxon>Pseudonocardiales</taxon>
        <taxon>Pseudonocardiaceae</taxon>
        <taxon>Saccharopolyspora</taxon>
    </lineage>
</organism>
<protein>
    <submittedName>
        <fullName evidence="2">Helix-turn-helix domain-containing protein</fullName>
    </submittedName>
</protein>
<proteinExistence type="predicted"/>
<sequence length="251" mass="28379">MTQNYISNVEHGRRTISEDKLTQLMDVYGLPDEEQRELIALRRTCEGRGWWARYSGIYSAELLRFFGYEHGAEEIRTYEHSIVSGLLQTESYARAVHRGDGANLRMSEVERRVAVRMRRKDRLLGDDPLRATIVMSEAALHQQVGGTAILEEQLRHLLDLIDRCPDTLDLRVIPFTAGSFGALGSSTFHVLTFPSPRLPRLAWQETAVSTDLIADQAMVAQYSATFDEAGTFALDRHATGELIRERLGKLT</sequence>
<dbReference type="PROSITE" id="PS50943">
    <property type="entry name" value="HTH_CROC1"/>
    <property type="match status" value="1"/>
</dbReference>
<evidence type="ECO:0000313" key="3">
    <source>
        <dbReference type="Proteomes" id="UP000323946"/>
    </source>
</evidence>
<name>A0A5M7C7G4_SACHI</name>
<dbReference type="CDD" id="cd00093">
    <property type="entry name" value="HTH_XRE"/>
    <property type="match status" value="1"/>
</dbReference>
<dbReference type="AlphaFoldDB" id="A0A5M7C7G4"/>
<evidence type="ECO:0000313" key="2">
    <source>
        <dbReference type="EMBL" id="KAA5836248.1"/>
    </source>
</evidence>
<dbReference type="OrthoDB" id="4285266at2"/>
<reference evidence="2 3" key="1">
    <citation type="submission" date="2019-09" db="EMBL/GenBank/DDBJ databases">
        <title>Draft genome sequence of the thermophilic Saccharopolyspora hirsuta VKM Ac-666T.</title>
        <authorList>
            <person name="Lobastova T.G."/>
            <person name="Fokina V."/>
            <person name="Bragin E.Y."/>
            <person name="Shtratnikova V.Y."/>
            <person name="Starodumova I.P."/>
            <person name="Tarlachkov S.V."/>
            <person name="Donova M.V."/>
        </authorList>
    </citation>
    <scope>NUCLEOTIDE SEQUENCE [LARGE SCALE GENOMIC DNA]</scope>
    <source>
        <strain evidence="2 3">VKM Ac-666</strain>
    </source>
</reference>
<gene>
    <name evidence="2" type="ORF">F1721_08005</name>
</gene>
<evidence type="ECO:0000259" key="1">
    <source>
        <dbReference type="PROSITE" id="PS50943"/>
    </source>
</evidence>
<dbReference type="Pfam" id="PF19054">
    <property type="entry name" value="DUF5753"/>
    <property type="match status" value="1"/>
</dbReference>
<comment type="caution">
    <text evidence="2">The sequence shown here is derived from an EMBL/GenBank/DDBJ whole genome shotgun (WGS) entry which is preliminary data.</text>
</comment>